<dbReference type="SUPFAM" id="SSF51430">
    <property type="entry name" value="NAD(P)-linked oxidoreductase"/>
    <property type="match status" value="1"/>
</dbReference>
<feature type="site" description="Lowers pKa of active site Tyr" evidence="6">
    <location>
        <position position="73"/>
    </location>
</feature>
<comment type="caution">
    <text evidence="8">The sequence shown here is derived from an EMBL/GenBank/DDBJ whole genome shotgun (WGS) entry which is preliminary data.</text>
</comment>
<dbReference type="PIRSF" id="PIRSF000097">
    <property type="entry name" value="AKR"/>
    <property type="match status" value="1"/>
</dbReference>
<evidence type="ECO:0000313" key="8">
    <source>
        <dbReference type="EMBL" id="HIX37376.1"/>
    </source>
</evidence>
<reference evidence="8" key="1">
    <citation type="journal article" date="2021" name="PeerJ">
        <title>Extensive microbial diversity within the chicken gut microbiome revealed by metagenomics and culture.</title>
        <authorList>
            <person name="Gilroy R."/>
            <person name="Ravi A."/>
            <person name="Getino M."/>
            <person name="Pursley I."/>
            <person name="Horton D.L."/>
            <person name="Alikhan N.F."/>
            <person name="Baker D."/>
            <person name="Gharbi K."/>
            <person name="Hall N."/>
            <person name="Watson M."/>
            <person name="Adriaenssens E.M."/>
            <person name="Foster-Nyarko E."/>
            <person name="Jarju S."/>
            <person name="Secka A."/>
            <person name="Antonio M."/>
            <person name="Oren A."/>
            <person name="Chaudhuri R.R."/>
            <person name="La Ragione R."/>
            <person name="Hildebrand F."/>
            <person name="Pallen M.J."/>
        </authorList>
    </citation>
    <scope>NUCLEOTIDE SEQUENCE</scope>
    <source>
        <strain evidence="8">ChiHjej12B11-1927</strain>
    </source>
</reference>
<keyword evidence="3" id="KW-0560">Oxidoreductase</keyword>
<evidence type="ECO:0000256" key="1">
    <source>
        <dbReference type="ARBA" id="ARBA00007905"/>
    </source>
</evidence>
<evidence type="ECO:0000256" key="3">
    <source>
        <dbReference type="ARBA" id="ARBA00023002"/>
    </source>
</evidence>
<keyword evidence="2" id="KW-0521">NADP</keyword>
<sequence>MEYATLNNGLKMPMEGIGTFLLKPAEAEESVYQALKAGYRLVDTANAYMNEKGVGRGIKKSGVKREDIFLVTKLWPTEYEDGAKAIEDTLKRLDTDYVDLLILHQPVGNYLAGYKAMEEAYKAGKVKALGLSNFPQELIQDVIDHCEIKPQMVQVEAHPYYPQTELKAYLAKYEMVLMAWYPLGHGDKSLVGEEVFTKLAEKYGKTNAQIVLRWHVQAGNVIIPGSKNADHIKDNFNIFDFALTEEEMAEIGKLDKNTRYYNMSLEDAAKNYLSLQIDFNAQE</sequence>
<dbReference type="InterPro" id="IPR018170">
    <property type="entry name" value="Aldo/ket_reductase_CS"/>
</dbReference>
<dbReference type="PRINTS" id="PR00069">
    <property type="entry name" value="ALDKETRDTASE"/>
</dbReference>
<evidence type="ECO:0000259" key="7">
    <source>
        <dbReference type="Pfam" id="PF00248"/>
    </source>
</evidence>
<evidence type="ECO:0000256" key="2">
    <source>
        <dbReference type="ARBA" id="ARBA00022857"/>
    </source>
</evidence>
<proteinExistence type="inferred from homology"/>
<dbReference type="Proteomes" id="UP000824230">
    <property type="component" value="Unassembled WGS sequence"/>
</dbReference>
<evidence type="ECO:0000256" key="4">
    <source>
        <dbReference type="PIRSR" id="PIRSR000097-1"/>
    </source>
</evidence>
<organism evidence="8 9">
    <name type="scientific">Candidatus Blautia pullistercoris</name>
    <dbReference type="NCBI Taxonomy" id="2838499"/>
    <lineage>
        <taxon>Bacteria</taxon>
        <taxon>Bacillati</taxon>
        <taxon>Bacillota</taxon>
        <taxon>Clostridia</taxon>
        <taxon>Lachnospirales</taxon>
        <taxon>Lachnospiraceae</taxon>
        <taxon>Blautia</taxon>
    </lineage>
</organism>
<dbReference type="PROSITE" id="PS00798">
    <property type="entry name" value="ALDOKETO_REDUCTASE_1"/>
    <property type="match status" value="1"/>
</dbReference>
<dbReference type="AlphaFoldDB" id="A0A9D1VLS2"/>
<name>A0A9D1VLS2_9FIRM</name>
<comment type="similarity">
    <text evidence="1">Belongs to the aldo/keto reductase family.</text>
</comment>
<dbReference type="InterPro" id="IPR036812">
    <property type="entry name" value="NAD(P)_OxRdtase_dom_sf"/>
</dbReference>
<dbReference type="FunFam" id="3.20.20.100:FF:000002">
    <property type="entry name" value="2,5-diketo-D-gluconic acid reductase A"/>
    <property type="match status" value="1"/>
</dbReference>
<evidence type="ECO:0000256" key="5">
    <source>
        <dbReference type="PIRSR" id="PIRSR000097-2"/>
    </source>
</evidence>
<dbReference type="Gene3D" id="3.20.20.100">
    <property type="entry name" value="NADP-dependent oxidoreductase domain"/>
    <property type="match status" value="1"/>
</dbReference>
<dbReference type="PROSITE" id="PS00062">
    <property type="entry name" value="ALDOKETO_REDUCTASE_2"/>
    <property type="match status" value="1"/>
</dbReference>
<dbReference type="InterPro" id="IPR023210">
    <property type="entry name" value="NADP_OxRdtase_dom"/>
</dbReference>
<dbReference type="GO" id="GO:0016616">
    <property type="term" value="F:oxidoreductase activity, acting on the CH-OH group of donors, NAD or NADP as acceptor"/>
    <property type="evidence" value="ECO:0007669"/>
    <property type="project" value="UniProtKB-ARBA"/>
</dbReference>
<accession>A0A9D1VLS2</accession>
<gene>
    <name evidence="8" type="ORF">H9738_05835</name>
</gene>
<dbReference type="PANTHER" id="PTHR43827:SF3">
    <property type="entry name" value="NADP-DEPENDENT OXIDOREDUCTASE DOMAIN-CONTAINING PROTEIN"/>
    <property type="match status" value="1"/>
</dbReference>
<dbReference type="Pfam" id="PF00248">
    <property type="entry name" value="Aldo_ket_red"/>
    <property type="match status" value="1"/>
</dbReference>
<protein>
    <submittedName>
        <fullName evidence="8">Aldo/keto reductase</fullName>
    </submittedName>
</protein>
<dbReference type="InterPro" id="IPR020471">
    <property type="entry name" value="AKR"/>
</dbReference>
<feature type="domain" description="NADP-dependent oxidoreductase" evidence="7">
    <location>
        <begin position="23"/>
        <end position="255"/>
    </location>
</feature>
<dbReference type="PANTHER" id="PTHR43827">
    <property type="entry name" value="2,5-DIKETO-D-GLUCONIC ACID REDUCTASE"/>
    <property type="match status" value="1"/>
</dbReference>
<reference evidence="8" key="2">
    <citation type="submission" date="2021-04" db="EMBL/GenBank/DDBJ databases">
        <authorList>
            <person name="Gilroy R."/>
        </authorList>
    </citation>
    <scope>NUCLEOTIDE SEQUENCE</scope>
    <source>
        <strain evidence="8">ChiHjej12B11-1927</strain>
    </source>
</reference>
<feature type="active site" description="Proton donor" evidence="4">
    <location>
        <position position="48"/>
    </location>
</feature>
<dbReference type="EMBL" id="DXFG01000112">
    <property type="protein sequence ID" value="HIX37376.1"/>
    <property type="molecule type" value="Genomic_DNA"/>
</dbReference>
<evidence type="ECO:0000256" key="6">
    <source>
        <dbReference type="PIRSR" id="PIRSR000097-3"/>
    </source>
</evidence>
<feature type="binding site" evidence="5">
    <location>
        <position position="104"/>
    </location>
    <ligand>
        <name>substrate</name>
    </ligand>
</feature>
<evidence type="ECO:0000313" key="9">
    <source>
        <dbReference type="Proteomes" id="UP000824230"/>
    </source>
</evidence>